<sequence>MLQPAPGLASYKLGQKTIISEHYAQIVQAPIYIVYDMTRKYRLLRDYSMQFSTIKCLHSSKCCKHVLVKLTLHGQNATGTYLCQLVHIASSNLDPLSLYN</sequence>
<accession>A0A0N0RY80</accession>
<name>A0A0N0RY80_9EURO</name>
<gene>
    <name evidence="1" type="ORF">ACN38_g8767</name>
</gene>
<dbReference type="Proteomes" id="UP000037696">
    <property type="component" value="Unassembled WGS sequence"/>
</dbReference>
<proteinExistence type="predicted"/>
<evidence type="ECO:0000313" key="1">
    <source>
        <dbReference type="EMBL" id="KOS40403.1"/>
    </source>
</evidence>
<reference evidence="1 2" key="1">
    <citation type="submission" date="2015-08" db="EMBL/GenBank/DDBJ databases">
        <title>Genome sequencing of Penicillium nordicum.</title>
        <authorList>
            <person name="Nguyen H.D."/>
            <person name="Seifert K.A."/>
        </authorList>
    </citation>
    <scope>NUCLEOTIDE SEQUENCE [LARGE SCALE GENOMIC DNA]</scope>
    <source>
        <strain evidence="1 2">DAOMC 185683</strain>
    </source>
</reference>
<comment type="caution">
    <text evidence="1">The sequence shown here is derived from an EMBL/GenBank/DDBJ whole genome shotgun (WGS) entry which is preliminary data.</text>
</comment>
<dbReference type="AlphaFoldDB" id="A0A0N0RY80"/>
<keyword evidence="2" id="KW-1185">Reference proteome</keyword>
<organism evidence="1 2">
    <name type="scientific">Penicillium nordicum</name>
    <dbReference type="NCBI Taxonomy" id="229535"/>
    <lineage>
        <taxon>Eukaryota</taxon>
        <taxon>Fungi</taxon>
        <taxon>Dikarya</taxon>
        <taxon>Ascomycota</taxon>
        <taxon>Pezizomycotina</taxon>
        <taxon>Eurotiomycetes</taxon>
        <taxon>Eurotiomycetidae</taxon>
        <taxon>Eurotiales</taxon>
        <taxon>Aspergillaceae</taxon>
        <taxon>Penicillium</taxon>
    </lineage>
</organism>
<evidence type="ECO:0000313" key="2">
    <source>
        <dbReference type="Proteomes" id="UP000037696"/>
    </source>
</evidence>
<dbReference type="EMBL" id="LHQQ01000165">
    <property type="protein sequence ID" value="KOS40403.1"/>
    <property type="molecule type" value="Genomic_DNA"/>
</dbReference>
<protein>
    <submittedName>
        <fullName evidence="1">Uncharacterized protein</fullName>
    </submittedName>
</protein>